<reference evidence="1" key="1">
    <citation type="submission" date="2023-07" db="EMBL/GenBank/DDBJ databases">
        <title>draft genome sequence of fig (Ficus carica).</title>
        <authorList>
            <person name="Takahashi T."/>
            <person name="Nishimura K."/>
        </authorList>
    </citation>
    <scope>NUCLEOTIDE SEQUENCE</scope>
</reference>
<dbReference type="AlphaFoldDB" id="A0AA87YTB8"/>
<organism evidence="1 2">
    <name type="scientific">Ficus carica</name>
    <name type="common">Common fig</name>
    <dbReference type="NCBI Taxonomy" id="3494"/>
    <lineage>
        <taxon>Eukaryota</taxon>
        <taxon>Viridiplantae</taxon>
        <taxon>Streptophyta</taxon>
        <taxon>Embryophyta</taxon>
        <taxon>Tracheophyta</taxon>
        <taxon>Spermatophyta</taxon>
        <taxon>Magnoliopsida</taxon>
        <taxon>eudicotyledons</taxon>
        <taxon>Gunneridae</taxon>
        <taxon>Pentapetalae</taxon>
        <taxon>rosids</taxon>
        <taxon>fabids</taxon>
        <taxon>Rosales</taxon>
        <taxon>Moraceae</taxon>
        <taxon>Ficeae</taxon>
        <taxon>Ficus</taxon>
    </lineage>
</organism>
<sequence>MAFAAEISYADANRALEVDHDTSMEAMVAMFVQ</sequence>
<accession>A0AA87YTB8</accession>
<keyword evidence="2" id="KW-1185">Reference proteome</keyword>
<name>A0AA87YTB8_FICCA</name>
<gene>
    <name evidence="1" type="ORF">TIFTF001_047289</name>
</gene>
<dbReference type="EMBL" id="BTGU01005283">
    <property type="protein sequence ID" value="GMN21497.1"/>
    <property type="molecule type" value="Genomic_DNA"/>
</dbReference>
<comment type="caution">
    <text evidence="1">The sequence shown here is derived from an EMBL/GenBank/DDBJ whole genome shotgun (WGS) entry which is preliminary data.</text>
</comment>
<evidence type="ECO:0000313" key="2">
    <source>
        <dbReference type="Proteomes" id="UP001187192"/>
    </source>
</evidence>
<dbReference type="Gramene" id="FCD_00037134-RA">
    <property type="protein sequence ID" value="FCD_00037134-RA:cds"/>
    <property type="gene ID" value="FCD_00037134"/>
</dbReference>
<dbReference type="Proteomes" id="UP001187192">
    <property type="component" value="Unassembled WGS sequence"/>
</dbReference>
<protein>
    <submittedName>
        <fullName evidence="1">Uncharacterized protein</fullName>
    </submittedName>
</protein>
<proteinExistence type="predicted"/>
<evidence type="ECO:0000313" key="1">
    <source>
        <dbReference type="EMBL" id="GMN21497.1"/>
    </source>
</evidence>